<keyword evidence="4" id="KW-1185">Reference proteome</keyword>
<protein>
    <submittedName>
        <fullName evidence="3">Uncharacterized protein</fullName>
    </submittedName>
</protein>
<feature type="compositionally biased region" description="Low complexity" evidence="2">
    <location>
        <begin position="25"/>
        <end position="43"/>
    </location>
</feature>
<comment type="caution">
    <text evidence="3">The sequence shown here is derived from an EMBL/GenBank/DDBJ whole genome shotgun (WGS) entry which is preliminary data.</text>
</comment>
<gene>
    <name evidence="3" type="ORF">N0K08_04195</name>
</gene>
<reference evidence="3 4" key="1">
    <citation type="submission" date="2022-09" db="EMBL/GenBank/DDBJ databases">
        <title>Draft genome of isolate Be4.</title>
        <authorList>
            <person name="Sanchez-Castro I."/>
            <person name="Martinez-Rodriguez P."/>
            <person name="Descostes M."/>
            <person name="Merroun M."/>
        </authorList>
    </citation>
    <scope>NUCLEOTIDE SEQUENCE [LARGE SCALE GENOMIC DNA]</scope>
    <source>
        <strain evidence="3 4">Be4</strain>
    </source>
</reference>
<name>A0ABT2PIZ2_9BURK</name>
<evidence type="ECO:0000313" key="3">
    <source>
        <dbReference type="EMBL" id="MCT9809821.1"/>
    </source>
</evidence>
<evidence type="ECO:0000313" key="4">
    <source>
        <dbReference type="Proteomes" id="UP001525968"/>
    </source>
</evidence>
<dbReference type="RefSeq" id="WP_261498790.1">
    <property type="nucleotide sequence ID" value="NZ_JAODYH010000003.1"/>
</dbReference>
<evidence type="ECO:0000256" key="1">
    <source>
        <dbReference type="SAM" id="Coils"/>
    </source>
</evidence>
<dbReference type="Proteomes" id="UP001525968">
    <property type="component" value="Unassembled WGS sequence"/>
</dbReference>
<organism evidence="3 4">
    <name type="scientific">Acidovorax bellezanensis</name>
    <dbReference type="NCBI Taxonomy" id="2976702"/>
    <lineage>
        <taxon>Bacteria</taxon>
        <taxon>Pseudomonadati</taxon>
        <taxon>Pseudomonadota</taxon>
        <taxon>Betaproteobacteria</taxon>
        <taxon>Burkholderiales</taxon>
        <taxon>Comamonadaceae</taxon>
        <taxon>Acidovorax</taxon>
    </lineage>
</organism>
<keyword evidence="1" id="KW-0175">Coiled coil</keyword>
<sequence>MDIVYLSPTNGGFPPSTLLQEAGSAPTQAGAAGNQTGATASSAPPGPADQSSFPWPVQGVIEQLTHYWWPTAPSVPDLSPLCIPEPGTLATNPAVLDALLAHAQDAGTELSREAIQKYVALGERVVRAIEQTGAQDSQEEVPLDGAQEAVNATGQSRAGRVQRLKLTTPAGGVELTPNQEVTRAISWYVVACAAQQDANQKATGMARMVDGKEVSDLSISGAYMFKDPGHAIYRFMQSSPLAYSRISTHFNEMSASAKDYWGNPEQRGIEDYDRRLPGQNGTILFDQLQGDEGQALMFIKFESEGMPHVSTSAQRIDDMGRGSASPAMAWQRVIAHSLSFIRTRLESPPPGVERKEHVYKGILRLVAHEPFMQVVSRAEKLGLLEPEMNSRLHARGSQERGFPHLETILTQVKAKIEGLAERTSEHDALNAELVQLEASMQRVKAQLGMQSDALDIVRRGAETHVDLSPPRAHWQEQQRSFQHLKGDLAQAQGVLTPYLLSSGEHQIPAGVHAATAHDWRLHGIEINGKAYPGEGQAGWMASGVDGSGSSLEQACRAFVQACGENLVAADWISRFAQQGLAQPLLSYLQKESLGSVGEGIDLSAGVRTLKVNTLSQEAVEVVLDFKYENQEEAPIDVRTVPSDTTLEMDEKARLQASVALRFENLGSFTAAQAPVPVISKPLTYSTSYFDEKAGSGFEIVNKADFDQESPDVP</sequence>
<evidence type="ECO:0000256" key="2">
    <source>
        <dbReference type="SAM" id="MobiDB-lite"/>
    </source>
</evidence>
<accession>A0ABT2PIZ2</accession>
<proteinExistence type="predicted"/>
<dbReference type="EMBL" id="JAODYH010000003">
    <property type="protein sequence ID" value="MCT9809821.1"/>
    <property type="molecule type" value="Genomic_DNA"/>
</dbReference>
<feature type="coiled-coil region" evidence="1">
    <location>
        <begin position="419"/>
        <end position="446"/>
    </location>
</feature>
<feature type="region of interest" description="Disordered" evidence="2">
    <location>
        <begin position="15"/>
        <end position="54"/>
    </location>
</feature>